<feature type="region of interest" description="Disordered" evidence="1">
    <location>
        <begin position="356"/>
        <end position="437"/>
    </location>
</feature>
<proteinExistence type="predicted"/>
<evidence type="ECO:0000313" key="3">
    <source>
        <dbReference type="Proteomes" id="UP000073492"/>
    </source>
</evidence>
<keyword evidence="3" id="KW-1185">Reference proteome</keyword>
<name>A0A139ING6_9PEZI</name>
<protein>
    <submittedName>
        <fullName evidence="2">Uncharacterized protein</fullName>
    </submittedName>
</protein>
<dbReference type="AlphaFoldDB" id="A0A139ING6"/>
<feature type="region of interest" description="Disordered" evidence="1">
    <location>
        <begin position="131"/>
        <end position="333"/>
    </location>
</feature>
<reference evidence="2 3" key="1">
    <citation type="submission" date="2015-07" db="EMBL/GenBank/DDBJ databases">
        <title>Comparative genomics of the Sigatoka disease complex on banana suggests a link between parallel evolutionary changes in Pseudocercospora fijiensis and Pseudocercospora eumusae and increased virulence on the banana host.</title>
        <authorList>
            <person name="Chang T.-C."/>
            <person name="Salvucci A."/>
            <person name="Crous P.W."/>
            <person name="Stergiopoulos I."/>
        </authorList>
    </citation>
    <scope>NUCLEOTIDE SEQUENCE [LARGE SCALE GENOMIC DNA]</scope>
    <source>
        <strain evidence="2 3">CBS 116634</strain>
    </source>
</reference>
<feature type="region of interest" description="Disordered" evidence="1">
    <location>
        <begin position="651"/>
        <end position="690"/>
    </location>
</feature>
<feature type="compositionally biased region" description="Pro residues" evidence="1">
    <location>
        <begin position="287"/>
        <end position="318"/>
    </location>
</feature>
<feature type="region of interest" description="Disordered" evidence="1">
    <location>
        <begin position="26"/>
        <end position="118"/>
    </location>
</feature>
<feature type="compositionally biased region" description="Polar residues" evidence="1">
    <location>
        <begin position="258"/>
        <end position="286"/>
    </location>
</feature>
<feature type="region of interest" description="Disordered" evidence="1">
    <location>
        <begin position="813"/>
        <end position="884"/>
    </location>
</feature>
<feature type="region of interest" description="Disordered" evidence="1">
    <location>
        <begin position="476"/>
        <end position="501"/>
    </location>
</feature>
<feature type="compositionally biased region" description="Basic and acidic residues" evidence="1">
    <location>
        <begin position="214"/>
        <end position="223"/>
    </location>
</feature>
<accession>A0A139ING6</accession>
<evidence type="ECO:0000256" key="1">
    <source>
        <dbReference type="SAM" id="MobiDB-lite"/>
    </source>
</evidence>
<dbReference type="Proteomes" id="UP000073492">
    <property type="component" value="Unassembled WGS sequence"/>
</dbReference>
<evidence type="ECO:0000313" key="2">
    <source>
        <dbReference type="EMBL" id="KXT16311.1"/>
    </source>
</evidence>
<feature type="compositionally biased region" description="Low complexity" evidence="1">
    <location>
        <begin position="137"/>
        <end position="152"/>
    </location>
</feature>
<comment type="caution">
    <text evidence="2">The sequence shown here is derived from an EMBL/GenBank/DDBJ whole genome shotgun (WGS) entry which is preliminary data.</text>
</comment>
<dbReference type="OrthoDB" id="3648726at2759"/>
<feature type="compositionally biased region" description="Polar residues" evidence="1">
    <location>
        <begin position="764"/>
        <end position="773"/>
    </location>
</feature>
<organism evidence="2 3">
    <name type="scientific">Pseudocercospora musae</name>
    <dbReference type="NCBI Taxonomy" id="113226"/>
    <lineage>
        <taxon>Eukaryota</taxon>
        <taxon>Fungi</taxon>
        <taxon>Dikarya</taxon>
        <taxon>Ascomycota</taxon>
        <taxon>Pezizomycotina</taxon>
        <taxon>Dothideomycetes</taxon>
        <taxon>Dothideomycetidae</taxon>
        <taxon>Mycosphaerellales</taxon>
        <taxon>Mycosphaerellaceae</taxon>
        <taxon>Pseudocercospora</taxon>
    </lineage>
</organism>
<gene>
    <name evidence="2" type="ORF">AC579_3760</name>
</gene>
<feature type="region of interest" description="Disordered" evidence="1">
    <location>
        <begin position="733"/>
        <end position="797"/>
    </location>
</feature>
<feature type="compositionally biased region" description="Low complexity" evidence="1">
    <location>
        <begin position="232"/>
        <end position="246"/>
    </location>
</feature>
<dbReference type="EMBL" id="LFZO01000039">
    <property type="protein sequence ID" value="KXT16311.1"/>
    <property type="molecule type" value="Genomic_DNA"/>
</dbReference>
<feature type="compositionally biased region" description="Low complexity" evidence="1">
    <location>
        <begin position="370"/>
        <end position="387"/>
    </location>
</feature>
<sequence>MPGPANTPSVSVFHFTSRISNAKIAKYKSATERGMAPSSTRNSTSRLRRAASAKSNESDLTEGSPVSGHELPPVEPPPAKKPRLKINLRWPVPKPDYSDTIAVSRPRRQARKRYSETVGDVDVETTEVMPEIVSEKAASPAPSSGLSSLSSAPPTPPREEQPFKDESPPGSAARADYGDFMSYYIADGGADEENEHSQTVPKGKRKSKSQAAKPKVETAKTLDPKQPSRSSPEATPQAATPNQQPPSAGSPHPEQQPVVPQTINANNERASSQRIQNGPTQAQNVPSAPPRYPQGPPRPGMQRPPPLPLPNPPPPMPQPVIHFIDITHDPKPTKPDTIAEMIHKLETLSSALTNFGGVPAVPATPPPEGKPAQTNKAQAKKPVAPQANDQIDGFLSLFGADDDEDDSQSSVAADVEEQQEENVNYQQKNPGDPDGPLTYGIQFIQNALKSWAQQRTTHQITHQLHMQHNLALSDYYNSQQNRGPGRPRKFVEPLPGQPGGPRPILQMDLADTPEGVAIKAFQRVLDSGCLQVNARLHAGLSRALRHLYMQIDHLINQGSKENTNWQCMSYSAQISAHRFRVEQFKEANAKAQEQQQQQQQLAAQMLPGHQTMNLNSESQQMNAIELERRRSMQHAQQQPYIAAQHLNPLQLNGSPSAMPVGPSPSPTPGGMPQGHAAGHPMQNGATPGPANAAVQLTKMKLYMPGFLPRSGQSMKFSFAPHSEAAVQAFGSEAFPPEQAPGPQIPNRGPMSASPMQPMRANNPGPASNDTSMSDALPTTIDLTSDGPDPTPVPSTQPALAQVQIPVPKTGSGFTAVNKPAPSSAVPCSTSLLNGSEKEASPETIRVARKCSSGAASASASPALGSGSSRLTARMPHPGAVVEDK</sequence>
<feature type="compositionally biased region" description="Low complexity" evidence="1">
    <location>
        <begin position="851"/>
        <end position="868"/>
    </location>
</feature>
<feature type="compositionally biased region" description="Basic and acidic residues" evidence="1">
    <location>
        <begin position="157"/>
        <end position="167"/>
    </location>
</feature>